<dbReference type="Proteomes" id="UP000647241">
    <property type="component" value="Unassembled WGS sequence"/>
</dbReference>
<keyword evidence="1" id="KW-1133">Transmembrane helix</keyword>
<dbReference type="EMBL" id="BMGT01000003">
    <property type="protein sequence ID" value="GGG81370.1"/>
    <property type="molecule type" value="Genomic_DNA"/>
</dbReference>
<reference evidence="2" key="2">
    <citation type="submission" date="2020-09" db="EMBL/GenBank/DDBJ databases">
        <authorList>
            <person name="Sun Q."/>
            <person name="Zhou Y."/>
        </authorList>
    </citation>
    <scope>NUCLEOTIDE SEQUENCE</scope>
    <source>
        <strain evidence="2">CGMCC 1.12997</strain>
    </source>
</reference>
<feature type="transmembrane region" description="Helical" evidence="1">
    <location>
        <begin position="33"/>
        <end position="51"/>
    </location>
</feature>
<comment type="caution">
    <text evidence="2">The sequence shown here is derived from an EMBL/GenBank/DDBJ whole genome shotgun (WGS) entry which is preliminary data.</text>
</comment>
<dbReference type="AlphaFoldDB" id="A0A917HJI1"/>
<sequence>MKIFLFVFAATVFEAVGDAVVRIALNHPSLPARIGLFVVGGTLLTLYGTSLNLAPVEFAAVTGMYIATLFVVFQLTNYVIFRTAPTPAVVVGGTLIVTGGLIVSLWK</sequence>
<organism evidence="2 3">
    <name type="scientific">Edaphobacter dinghuensis</name>
    <dbReference type="NCBI Taxonomy" id="1560005"/>
    <lineage>
        <taxon>Bacteria</taxon>
        <taxon>Pseudomonadati</taxon>
        <taxon>Acidobacteriota</taxon>
        <taxon>Terriglobia</taxon>
        <taxon>Terriglobales</taxon>
        <taxon>Acidobacteriaceae</taxon>
        <taxon>Edaphobacter</taxon>
    </lineage>
</organism>
<dbReference type="RefSeq" id="WP_188554638.1">
    <property type="nucleotide sequence ID" value="NZ_BMGT01000003.1"/>
</dbReference>
<name>A0A917HJI1_9BACT</name>
<reference evidence="2" key="1">
    <citation type="journal article" date="2014" name="Int. J. Syst. Evol. Microbiol.">
        <title>Complete genome sequence of Corynebacterium casei LMG S-19264T (=DSM 44701T), isolated from a smear-ripened cheese.</title>
        <authorList>
            <consortium name="US DOE Joint Genome Institute (JGI-PGF)"/>
            <person name="Walter F."/>
            <person name="Albersmeier A."/>
            <person name="Kalinowski J."/>
            <person name="Ruckert C."/>
        </authorList>
    </citation>
    <scope>NUCLEOTIDE SEQUENCE</scope>
    <source>
        <strain evidence="2">CGMCC 1.12997</strain>
    </source>
</reference>
<evidence type="ECO:0000313" key="3">
    <source>
        <dbReference type="Proteomes" id="UP000647241"/>
    </source>
</evidence>
<feature type="transmembrane region" description="Helical" evidence="1">
    <location>
        <begin position="87"/>
        <end position="106"/>
    </location>
</feature>
<keyword evidence="1" id="KW-0472">Membrane</keyword>
<keyword evidence="3" id="KW-1185">Reference proteome</keyword>
<proteinExistence type="predicted"/>
<evidence type="ECO:0000313" key="2">
    <source>
        <dbReference type="EMBL" id="GGG81370.1"/>
    </source>
</evidence>
<protein>
    <recommendedName>
        <fullName evidence="4">Small multidrug resistance family-3 protein</fullName>
    </recommendedName>
</protein>
<keyword evidence="1" id="KW-0812">Transmembrane</keyword>
<evidence type="ECO:0000256" key="1">
    <source>
        <dbReference type="SAM" id="Phobius"/>
    </source>
</evidence>
<evidence type="ECO:0008006" key="4">
    <source>
        <dbReference type="Google" id="ProtNLM"/>
    </source>
</evidence>
<accession>A0A917HJI1</accession>
<feature type="transmembrane region" description="Helical" evidence="1">
    <location>
        <begin position="58"/>
        <end position="81"/>
    </location>
</feature>
<gene>
    <name evidence="2" type="ORF">GCM10011585_26070</name>
</gene>